<dbReference type="AlphaFoldDB" id="A0AA96LHE4"/>
<protein>
    <submittedName>
        <fullName evidence="2">Uncharacterized protein</fullName>
    </submittedName>
</protein>
<organism evidence="2 3">
    <name type="scientific">Paenibacillus aurantius</name>
    <dbReference type="NCBI Taxonomy" id="2918900"/>
    <lineage>
        <taxon>Bacteria</taxon>
        <taxon>Bacillati</taxon>
        <taxon>Bacillota</taxon>
        <taxon>Bacilli</taxon>
        <taxon>Bacillales</taxon>
        <taxon>Paenibacillaceae</taxon>
        <taxon>Paenibacillus</taxon>
    </lineage>
</organism>
<dbReference type="Proteomes" id="UP001305702">
    <property type="component" value="Chromosome"/>
</dbReference>
<dbReference type="EMBL" id="CP130318">
    <property type="protein sequence ID" value="WNQ13023.1"/>
    <property type="molecule type" value="Genomic_DNA"/>
</dbReference>
<dbReference type="KEGG" id="paun:MJA45_08350"/>
<dbReference type="RefSeq" id="WP_315606803.1">
    <property type="nucleotide sequence ID" value="NZ_CP130318.1"/>
</dbReference>
<sequence length="43" mass="4805">MPLLKEPFMTKESPAGSGAWMNSTGWTRYRPDKAIAHGKRDGQ</sequence>
<feature type="region of interest" description="Disordered" evidence="1">
    <location>
        <begin position="1"/>
        <end position="23"/>
    </location>
</feature>
<keyword evidence="3" id="KW-1185">Reference proteome</keyword>
<evidence type="ECO:0000313" key="2">
    <source>
        <dbReference type="EMBL" id="WNQ13023.1"/>
    </source>
</evidence>
<gene>
    <name evidence="2" type="ORF">MJA45_08350</name>
</gene>
<name>A0AA96LHE4_9BACL</name>
<proteinExistence type="predicted"/>
<accession>A0AA96LHE4</accession>
<evidence type="ECO:0000256" key="1">
    <source>
        <dbReference type="SAM" id="MobiDB-lite"/>
    </source>
</evidence>
<evidence type="ECO:0000313" key="3">
    <source>
        <dbReference type="Proteomes" id="UP001305702"/>
    </source>
</evidence>
<reference evidence="2 3" key="1">
    <citation type="submission" date="2022-02" db="EMBL/GenBank/DDBJ databases">
        <title>Paenibacillus sp. MBLB1776 Whole Genome Shotgun Sequencing.</title>
        <authorList>
            <person name="Hwang C.Y."/>
            <person name="Cho E.-S."/>
            <person name="Seo M.-J."/>
        </authorList>
    </citation>
    <scope>NUCLEOTIDE SEQUENCE [LARGE SCALE GENOMIC DNA]</scope>
    <source>
        <strain evidence="2 3">MBLB1776</strain>
    </source>
</reference>